<evidence type="ECO:0000256" key="6">
    <source>
        <dbReference type="ARBA" id="ARBA00022617"/>
    </source>
</evidence>
<feature type="domain" description="Cytochrome c" evidence="16">
    <location>
        <begin position="31"/>
        <end position="110"/>
    </location>
</feature>
<protein>
    <recommendedName>
        <fullName evidence="3">Cytochrome bc1 complex cytochrome c subunit</fullName>
        <ecNumber evidence="2">7.1.1.8</ecNumber>
    </recommendedName>
</protein>
<keyword evidence="6" id="KW-0349">Heme</keyword>
<evidence type="ECO:0000313" key="17">
    <source>
        <dbReference type="EMBL" id="CAB4907466.1"/>
    </source>
</evidence>
<dbReference type="InterPro" id="IPR036909">
    <property type="entry name" value="Cyt_c-like_dom_sf"/>
</dbReference>
<comment type="catalytic activity">
    <reaction evidence="14">
        <text>a quinol + 2 Fe(III)-[cytochrome c](out) = a quinone + 2 Fe(II)-[cytochrome c](out) + 2 H(+)(out)</text>
        <dbReference type="Rhea" id="RHEA:11484"/>
        <dbReference type="Rhea" id="RHEA-COMP:10350"/>
        <dbReference type="Rhea" id="RHEA-COMP:14399"/>
        <dbReference type="ChEBI" id="CHEBI:15378"/>
        <dbReference type="ChEBI" id="CHEBI:24646"/>
        <dbReference type="ChEBI" id="CHEBI:29033"/>
        <dbReference type="ChEBI" id="CHEBI:29034"/>
        <dbReference type="ChEBI" id="CHEBI:132124"/>
        <dbReference type="EC" id="7.1.1.8"/>
    </reaction>
</comment>
<dbReference type="GO" id="GO:0005886">
    <property type="term" value="C:plasma membrane"/>
    <property type="evidence" value="ECO:0007669"/>
    <property type="project" value="UniProtKB-SubCell"/>
</dbReference>
<evidence type="ECO:0000256" key="5">
    <source>
        <dbReference type="ARBA" id="ARBA00022475"/>
    </source>
</evidence>
<evidence type="ECO:0000256" key="15">
    <source>
        <dbReference type="SAM" id="Phobius"/>
    </source>
</evidence>
<dbReference type="EMBL" id="CAFBMR010000012">
    <property type="protein sequence ID" value="CAB4907466.1"/>
    <property type="molecule type" value="Genomic_DNA"/>
</dbReference>
<dbReference type="PANTHER" id="PTHR33751:SF13">
    <property type="entry name" value="CYTOCHROME BC1 COMPLEX CYTOCHROME C SUBUNIT"/>
    <property type="match status" value="1"/>
</dbReference>
<proteinExistence type="predicted"/>
<dbReference type="InterPro" id="IPR009056">
    <property type="entry name" value="Cyt_c-like_dom"/>
</dbReference>
<dbReference type="AlphaFoldDB" id="A0A6J7GKC3"/>
<keyword evidence="5" id="KW-1003">Cell membrane</keyword>
<evidence type="ECO:0000256" key="3">
    <source>
        <dbReference type="ARBA" id="ARBA00017819"/>
    </source>
</evidence>
<dbReference type="GO" id="GO:0005506">
    <property type="term" value="F:iron ion binding"/>
    <property type="evidence" value="ECO:0007669"/>
    <property type="project" value="InterPro"/>
</dbReference>
<keyword evidence="13 15" id="KW-0472">Membrane</keyword>
<keyword evidence="10" id="KW-1278">Translocase</keyword>
<keyword evidence="11 15" id="KW-1133">Transmembrane helix</keyword>
<evidence type="ECO:0000256" key="2">
    <source>
        <dbReference type="ARBA" id="ARBA00012951"/>
    </source>
</evidence>
<dbReference type="SUPFAM" id="SSF46626">
    <property type="entry name" value="Cytochrome c"/>
    <property type="match status" value="2"/>
</dbReference>
<dbReference type="GO" id="GO:0020037">
    <property type="term" value="F:heme binding"/>
    <property type="evidence" value="ECO:0007669"/>
    <property type="project" value="InterPro"/>
</dbReference>
<evidence type="ECO:0000256" key="4">
    <source>
        <dbReference type="ARBA" id="ARBA00022448"/>
    </source>
</evidence>
<dbReference type="PROSITE" id="PS51007">
    <property type="entry name" value="CYTC"/>
    <property type="match status" value="2"/>
</dbReference>
<comment type="subcellular location">
    <subcellularLocation>
        <location evidence="1">Cell membrane</location>
        <topology evidence="1">Multi-pass membrane protein</topology>
    </subcellularLocation>
</comment>
<evidence type="ECO:0000256" key="9">
    <source>
        <dbReference type="ARBA" id="ARBA00022737"/>
    </source>
</evidence>
<evidence type="ECO:0000256" key="11">
    <source>
        <dbReference type="ARBA" id="ARBA00022989"/>
    </source>
</evidence>
<evidence type="ECO:0000256" key="12">
    <source>
        <dbReference type="ARBA" id="ARBA00023004"/>
    </source>
</evidence>
<dbReference type="EC" id="7.1.1.8" evidence="2"/>
<keyword evidence="12" id="KW-0408">Iron</keyword>
<name>A0A6J7GKC3_9ZZZZ</name>
<dbReference type="InterPro" id="IPR009152">
    <property type="entry name" value="bc1_cytC-su"/>
</dbReference>
<dbReference type="Gene3D" id="1.10.760.10">
    <property type="entry name" value="Cytochrome c-like domain"/>
    <property type="match status" value="2"/>
</dbReference>
<evidence type="ECO:0000256" key="7">
    <source>
        <dbReference type="ARBA" id="ARBA00022692"/>
    </source>
</evidence>
<sequence>MLLLVALGAVAGIYTVASAGTPATASDTAEDQIAMGSNLFKVGCSSCHGLGAQGTSNGPSLLGVGAAAVDFQVSSGRMPLAAPGAQAQAGPAMYDAAETAALAAYVASLAPGPAIPSPDDLDFANSDVAIGGMLFRTNCAQCHQAAGGGGALTQGKYAPSLMQSEPKQIWEAMVTGPQSMPVFSDGSITPDDKRAIIAYINELQNASSPGGLDLGRIGPVTETVFLFTAVAAVLAFAAIWIGIKAR</sequence>
<evidence type="ECO:0000256" key="8">
    <source>
        <dbReference type="ARBA" id="ARBA00022723"/>
    </source>
</evidence>
<evidence type="ECO:0000256" key="1">
    <source>
        <dbReference type="ARBA" id="ARBA00004651"/>
    </source>
</evidence>
<dbReference type="PIRSF" id="PIRSF000007">
    <property type="entry name" value="Ubiq_cycred_cyc"/>
    <property type="match status" value="1"/>
</dbReference>
<dbReference type="InterPro" id="IPR050597">
    <property type="entry name" value="Cytochrome_c_Oxidase_Subunit"/>
</dbReference>
<evidence type="ECO:0000259" key="16">
    <source>
        <dbReference type="PROSITE" id="PS51007"/>
    </source>
</evidence>
<gene>
    <name evidence="17" type="ORF">UFOPK3610_00543</name>
</gene>
<evidence type="ECO:0000256" key="14">
    <source>
        <dbReference type="ARBA" id="ARBA00029351"/>
    </source>
</evidence>
<dbReference type="Pfam" id="PF00034">
    <property type="entry name" value="Cytochrom_C"/>
    <property type="match status" value="1"/>
</dbReference>
<dbReference type="GO" id="GO:0008121">
    <property type="term" value="F:quinol-cytochrome-c reductase activity"/>
    <property type="evidence" value="ECO:0007669"/>
    <property type="project" value="UniProtKB-EC"/>
</dbReference>
<evidence type="ECO:0000256" key="10">
    <source>
        <dbReference type="ARBA" id="ARBA00022967"/>
    </source>
</evidence>
<feature type="transmembrane region" description="Helical" evidence="15">
    <location>
        <begin position="224"/>
        <end position="243"/>
    </location>
</feature>
<keyword evidence="8" id="KW-0479">Metal-binding</keyword>
<keyword evidence="4" id="KW-0813">Transport</keyword>
<dbReference type="PANTHER" id="PTHR33751">
    <property type="entry name" value="CBB3-TYPE CYTOCHROME C OXIDASE SUBUNIT FIXP"/>
    <property type="match status" value="1"/>
</dbReference>
<organism evidence="17">
    <name type="scientific">freshwater metagenome</name>
    <dbReference type="NCBI Taxonomy" id="449393"/>
    <lineage>
        <taxon>unclassified sequences</taxon>
        <taxon>metagenomes</taxon>
        <taxon>ecological metagenomes</taxon>
    </lineage>
</organism>
<accession>A0A6J7GKC3</accession>
<feature type="domain" description="Cytochrome c" evidence="16">
    <location>
        <begin position="126"/>
        <end position="204"/>
    </location>
</feature>
<dbReference type="Pfam" id="PF13442">
    <property type="entry name" value="Cytochrome_CBB3"/>
    <property type="match status" value="1"/>
</dbReference>
<reference evidence="17" key="1">
    <citation type="submission" date="2020-05" db="EMBL/GenBank/DDBJ databases">
        <authorList>
            <person name="Chiriac C."/>
            <person name="Salcher M."/>
            <person name="Ghai R."/>
            <person name="Kavagutti S V."/>
        </authorList>
    </citation>
    <scope>NUCLEOTIDE SEQUENCE</scope>
</reference>
<keyword evidence="7 15" id="KW-0812">Transmembrane</keyword>
<evidence type="ECO:0000256" key="13">
    <source>
        <dbReference type="ARBA" id="ARBA00023136"/>
    </source>
</evidence>
<keyword evidence="9" id="KW-0677">Repeat</keyword>